<dbReference type="EMBL" id="BGZK01001216">
    <property type="protein sequence ID" value="GBP74639.1"/>
    <property type="molecule type" value="Genomic_DNA"/>
</dbReference>
<feature type="compositionally biased region" description="Low complexity" evidence="1">
    <location>
        <begin position="95"/>
        <end position="108"/>
    </location>
</feature>
<comment type="caution">
    <text evidence="2">The sequence shown here is derived from an EMBL/GenBank/DDBJ whole genome shotgun (WGS) entry which is preliminary data.</text>
</comment>
<feature type="region of interest" description="Disordered" evidence="1">
    <location>
        <begin position="76"/>
        <end position="108"/>
    </location>
</feature>
<proteinExistence type="predicted"/>
<dbReference type="Proteomes" id="UP000299102">
    <property type="component" value="Unassembled WGS sequence"/>
</dbReference>
<keyword evidence="3" id="KW-1185">Reference proteome</keyword>
<name>A0A4C1YJ32_EUMVA</name>
<dbReference type="AlphaFoldDB" id="A0A4C1YJ32"/>
<evidence type="ECO:0000313" key="3">
    <source>
        <dbReference type="Proteomes" id="UP000299102"/>
    </source>
</evidence>
<gene>
    <name evidence="2" type="ORF">EVAR_90777_1</name>
</gene>
<accession>A0A4C1YJ32</accession>
<evidence type="ECO:0000256" key="1">
    <source>
        <dbReference type="SAM" id="MobiDB-lite"/>
    </source>
</evidence>
<reference evidence="2 3" key="1">
    <citation type="journal article" date="2019" name="Commun. Biol.">
        <title>The bagworm genome reveals a unique fibroin gene that provides high tensile strength.</title>
        <authorList>
            <person name="Kono N."/>
            <person name="Nakamura H."/>
            <person name="Ohtoshi R."/>
            <person name="Tomita M."/>
            <person name="Numata K."/>
            <person name="Arakawa K."/>
        </authorList>
    </citation>
    <scope>NUCLEOTIDE SEQUENCE [LARGE SCALE GENOMIC DNA]</scope>
</reference>
<sequence>MEQERHIDDSKLALSVKYEILQRIVYETPKKVMTCARSSHFREKWYRNKKKILSSSDIIRNHVKVCVQTKPKALTAAESKSDRGGASAFRRRVAGGRAARSLGGASVY</sequence>
<protein>
    <submittedName>
        <fullName evidence="2">Uncharacterized protein</fullName>
    </submittedName>
</protein>
<organism evidence="2 3">
    <name type="scientific">Eumeta variegata</name>
    <name type="common">Bagworm moth</name>
    <name type="synonym">Eumeta japonica</name>
    <dbReference type="NCBI Taxonomy" id="151549"/>
    <lineage>
        <taxon>Eukaryota</taxon>
        <taxon>Metazoa</taxon>
        <taxon>Ecdysozoa</taxon>
        <taxon>Arthropoda</taxon>
        <taxon>Hexapoda</taxon>
        <taxon>Insecta</taxon>
        <taxon>Pterygota</taxon>
        <taxon>Neoptera</taxon>
        <taxon>Endopterygota</taxon>
        <taxon>Lepidoptera</taxon>
        <taxon>Glossata</taxon>
        <taxon>Ditrysia</taxon>
        <taxon>Tineoidea</taxon>
        <taxon>Psychidae</taxon>
        <taxon>Oiketicinae</taxon>
        <taxon>Eumeta</taxon>
    </lineage>
</organism>
<evidence type="ECO:0000313" key="2">
    <source>
        <dbReference type="EMBL" id="GBP74639.1"/>
    </source>
</evidence>